<evidence type="ECO:0000256" key="8">
    <source>
        <dbReference type="ARBA" id="ARBA00023242"/>
    </source>
</evidence>
<feature type="domain" description="C3H1-type" evidence="11">
    <location>
        <begin position="410"/>
        <end position="457"/>
    </location>
</feature>
<dbReference type="GO" id="GO:0008270">
    <property type="term" value="F:zinc ion binding"/>
    <property type="evidence" value="ECO:0007669"/>
    <property type="project" value="UniProtKB-KW"/>
</dbReference>
<keyword evidence="13" id="KW-1185">Reference proteome</keyword>
<evidence type="ECO:0000313" key="13">
    <source>
        <dbReference type="Proteomes" id="UP001432027"/>
    </source>
</evidence>
<comment type="similarity">
    <text evidence="2">Belongs to the ZC3H14 family.</text>
</comment>
<sequence>SAFDCVWHEITDHFLRSFRSVSLEMASADDTWIRKLKLKDGFMDSSCYAAVSLCLKGLFKKEAFQMPYFILDEELRKEQNNVREVTSGLAMNENCTYVSPVIKQLLVLTLQLCEPHKRVNCSNYMSHLRSFLTRPRILPLNISNPLNASFISFHCLPTECKLYILNMLFHQTPKVLDTCTHLGNDSLGNKFYLAQDARVYVALKNDPDANLYAEYDWKSIEHEAWGDLYRFIKTEMPRWKMVAETEQDWDVMEVKLTSLDEKELWARMKSHKKSALAARNASVHEKRRGKERSVLTLALSRLSESDETAKRKDKIPDDPSPDREKKLMSEIERLEKELRSLKERNTSTDTTKSSRKAIRKKNVFDTRRVKVIHVKKEPPPQPFRDLNSDKSESKTESTDESEESTVELTGKRQERCRFWPKCRESDEECIYIHPTIKCKRFPYCPYGSACLFLHGTCRNDGVCTRESCPYEHTLRRSVRAPPCKYGAQCYGPSCTFAHPLECTRRACPGPTGCSFYHPPITKRGPTKHRKYLVV</sequence>
<evidence type="ECO:0000256" key="9">
    <source>
        <dbReference type="PROSITE-ProRule" id="PRU00723"/>
    </source>
</evidence>
<dbReference type="PANTHER" id="PTHR14738">
    <property type="entry name" value="ZINC FINGER CCCH DOMAIN-CONTAINING PROTEIN 14"/>
    <property type="match status" value="1"/>
</dbReference>
<dbReference type="SMART" id="SM00356">
    <property type="entry name" value="ZnF_C3H1"/>
    <property type="match status" value="3"/>
</dbReference>
<dbReference type="PANTHER" id="PTHR14738:SF29">
    <property type="entry name" value="ZINC FINGER CCCH DOMAIN-CONTAINING PROTEIN 14"/>
    <property type="match status" value="1"/>
</dbReference>
<dbReference type="PROSITE" id="PS50103">
    <property type="entry name" value="ZF_C3H1"/>
    <property type="match status" value="1"/>
</dbReference>
<comment type="subcellular location">
    <subcellularLocation>
        <location evidence="1">Nucleus</location>
    </subcellularLocation>
</comment>
<evidence type="ECO:0000256" key="10">
    <source>
        <dbReference type="SAM" id="MobiDB-lite"/>
    </source>
</evidence>
<evidence type="ECO:0000256" key="5">
    <source>
        <dbReference type="ARBA" id="ARBA00022737"/>
    </source>
</evidence>
<organism evidence="12 13">
    <name type="scientific">Pristionchus entomophagus</name>
    <dbReference type="NCBI Taxonomy" id="358040"/>
    <lineage>
        <taxon>Eukaryota</taxon>
        <taxon>Metazoa</taxon>
        <taxon>Ecdysozoa</taxon>
        <taxon>Nematoda</taxon>
        <taxon>Chromadorea</taxon>
        <taxon>Rhabditida</taxon>
        <taxon>Rhabditina</taxon>
        <taxon>Diplogasteromorpha</taxon>
        <taxon>Diplogasteroidea</taxon>
        <taxon>Neodiplogasteridae</taxon>
        <taxon>Pristionchus</taxon>
    </lineage>
</organism>
<dbReference type="InterPro" id="IPR000571">
    <property type="entry name" value="Znf_CCCH"/>
</dbReference>
<feature type="zinc finger region" description="C3H1-type" evidence="9">
    <location>
        <begin position="410"/>
        <end position="457"/>
    </location>
</feature>
<dbReference type="Pfam" id="PF14608">
    <property type="entry name" value="zf-CCCH_2"/>
    <property type="match status" value="4"/>
</dbReference>
<keyword evidence="8" id="KW-0539">Nucleus</keyword>
<evidence type="ECO:0000313" key="12">
    <source>
        <dbReference type="EMBL" id="GMS80406.1"/>
    </source>
</evidence>
<keyword evidence="6 9" id="KW-0863">Zinc-finger</keyword>
<evidence type="ECO:0000256" key="3">
    <source>
        <dbReference type="ARBA" id="ARBA00015071"/>
    </source>
</evidence>
<dbReference type="Gene3D" id="4.10.1000.30">
    <property type="match status" value="1"/>
</dbReference>
<dbReference type="AlphaFoldDB" id="A0AAV5SL83"/>
<dbReference type="GO" id="GO:0005634">
    <property type="term" value="C:nucleus"/>
    <property type="evidence" value="ECO:0007669"/>
    <property type="project" value="UniProtKB-SubCell"/>
</dbReference>
<evidence type="ECO:0000256" key="7">
    <source>
        <dbReference type="ARBA" id="ARBA00022833"/>
    </source>
</evidence>
<feature type="non-terminal residue" evidence="12">
    <location>
        <position position="1"/>
    </location>
</feature>
<keyword evidence="5" id="KW-0677">Repeat</keyword>
<dbReference type="GO" id="GO:0008143">
    <property type="term" value="F:poly(A) binding"/>
    <property type="evidence" value="ECO:0007669"/>
    <property type="project" value="InterPro"/>
</dbReference>
<feature type="compositionally biased region" description="Basic and acidic residues" evidence="10">
    <location>
        <begin position="362"/>
        <end position="378"/>
    </location>
</feature>
<protein>
    <recommendedName>
        <fullName evidence="3">Zinc finger CCCH domain-containing protein 14</fullName>
    </recommendedName>
</protein>
<feature type="compositionally biased region" description="Basic and acidic residues" evidence="10">
    <location>
        <begin position="386"/>
        <end position="397"/>
    </location>
</feature>
<evidence type="ECO:0000256" key="1">
    <source>
        <dbReference type="ARBA" id="ARBA00004123"/>
    </source>
</evidence>
<comment type="caution">
    <text evidence="12">The sequence shown here is derived from an EMBL/GenBank/DDBJ whole genome shotgun (WGS) entry which is preliminary data.</text>
</comment>
<dbReference type="InterPro" id="IPR040366">
    <property type="entry name" value="Nab2/ZC3H14"/>
</dbReference>
<proteinExistence type="inferred from homology"/>
<accession>A0AAV5SL83</accession>
<keyword evidence="7 9" id="KW-0862">Zinc</keyword>
<feature type="compositionally biased region" description="Basic and acidic residues" evidence="10">
    <location>
        <begin position="305"/>
        <end position="346"/>
    </location>
</feature>
<dbReference type="EMBL" id="BTSX01000001">
    <property type="protein sequence ID" value="GMS80406.1"/>
    <property type="molecule type" value="Genomic_DNA"/>
</dbReference>
<evidence type="ECO:0000259" key="11">
    <source>
        <dbReference type="PROSITE" id="PS50103"/>
    </source>
</evidence>
<feature type="region of interest" description="Disordered" evidence="10">
    <location>
        <begin position="305"/>
        <end position="406"/>
    </location>
</feature>
<dbReference type="GO" id="GO:0043488">
    <property type="term" value="P:regulation of mRNA stability"/>
    <property type="evidence" value="ECO:0007669"/>
    <property type="project" value="InterPro"/>
</dbReference>
<gene>
    <name evidence="12" type="ORF">PENTCL1PPCAC_2581</name>
</gene>
<name>A0AAV5SL83_9BILA</name>
<reference evidence="12" key="1">
    <citation type="submission" date="2023-10" db="EMBL/GenBank/DDBJ databases">
        <title>Genome assembly of Pristionchus species.</title>
        <authorList>
            <person name="Yoshida K."/>
            <person name="Sommer R.J."/>
        </authorList>
    </citation>
    <scope>NUCLEOTIDE SEQUENCE</scope>
    <source>
        <strain evidence="12">RS0144</strain>
    </source>
</reference>
<evidence type="ECO:0000256" key="2">
    <source>
        <dbReference type="ARBA" id="ARBA00008423"/>
    </source>
</evidence>
<dbReference type="Proteomes" id="UP001432027">
    <property type="component" value="Unassembled WGS sequence"/>
</dbReference>
<dbReference type="GO" id="GO:0005737">
    <property type="term" value="C:cytoplasm"/>
    <property type="evidence" value="ECO:0007669"/>
    <property type="project" value="TreeGrafter"/>
</dbReference>
<evidence type="ECO:0000256" key="4">
    <source>
        <dbReference type="ARBA" id="ARBA00022723"/>
    </source>
</evidence>
<keyword evidence="4 9" id="KW-0479">Metal-binding</keyword>
<evidence type="ECO:0000256" key="6">
    <source>
        <dbReference type="ARBA" id="ARBA00022771"/>
    </source>
</evidence>